<protein>
    <submittedName>
        <fullName evidence="10">Putative mfs transporter</fullName>
    </submittedName>
</protein>
<reference evidence="10 11" key="1">
    <citation type="submission" date="2015-05" db="EMBL/GenBank/DDBJ databases">
        <title>Distinctive expansion of gene families associated with plant cell wall degradation and secondary metabolism in the genomes of grapevine trunk pathogens.</title>
        <authorList>
            <person name="Lawrence D.P."/>
            <person name="Travadon R."/>
            <person name="Rolshausen P.E."/>
            <person name="Baumgartner K."/>
        </authorList>
    </citation>
    <scope>NUCLEOTIDE SEQUENCE [LARGE SCALE GENOMIC DNA]</scope>
    <source>
        <strain evidence="10">UCRPC4</strain>
    </source>
</reference>
<name>A0A0G2H8R1_PHACM</name>
<evidence type="ECO:0000256" key="5">
    <source>
        <dbReference type="ARBA" id="ARBA00022989"/>
    </source>
</evidence>
<comment type="similarity">
    <text evidence="2">Belongs to the major facilitator superfamily.</text>
</comment>
<dbReference type="Gene3D" id="1.20.1250.20">
    <property type="entry name" value="MFS general substrate transporter like domains"/>
    <property type="match status" value="2"/>
</dbReference>
<dbReference type="Proteomes" id="UP000053317">
    <property type="component" value="Unassembled WGS sequence"/>
</dbReference>
<organism evidence="10 11">
    <name type="scientific">Phaeomoniella chlamydospora</name>
    <name type="common">Phaeoacremonium chlamydosporum</name>
    <dbReference type="NCBI Taxonomy" id="158046"/>
    <lineage>
        <taxon>Eukaryota</taxon>
        <taxon>Fungi</taxon>
        <taxon>Dikarya</taxon>
        <taxon>Ascomycota</taxon>
        <taxon>Pezizomycotina</taxon>
        <taxon>Eurotiomycetes</taxon>
        <taxon>Chaetothyriomycetidae</taxon>
        <taxon>Phaeomoniellales</taxon>
        <taxon>Phaeomoniellaceae</taxon>
        <taxon>Phaeomoniella</taxon>
    </lineage>
</organism>
<feature type="transmembrane region" description="Helical" evidence="8">
    <location>
        <begin position="398"/>
        <end position="415"/>
    </location>
</feature>
<evidence type="ECO:0000256" key="8">
    <source>
        <dbReference type="SAM" id="Phobius"/>
    </source>
</evidence>
<dbReference type="PANTHER" id="PTHR23514:SF3">
    <property type="entry name" value="BYPASS OF STOP CODON PROTEIN 6"/>
    <property type="match status" value="1"/>
</dbReference>
<feature type="region of interest" description="Disordered" evidence="7">
    <location>
        <begin position="272"/>
        <end position="297"/>
    </location>
</feature>
<dbReference type="FunFam" id="1.20.1250.20:FF:000308">
    <property type="entry name" value="MFS efflux transporter"/>
    <property type="match status" value="1"/>
</dbReference>
<evidence type="ECO:0000313" key="10">
    <source>
        <dbReference type="EMBL" id="KKY25005.1"/>
    </source>
</evidence>
<accession>A0A0G2H8R1</accession>
<dbReference type="OrthoDB" id="413079at2759"/>
<dbReference type="EMBL" id="LCWF01000051">
    <property type="protein sequence ID" value="KKY25005.1"/>
    <property type="molecule type" value="Genomic_DNA"/>
</dbReference>
<dbReference type="PANTHER" id="PTHR23514">
    <property type="entry name" value="BYPASS OF STOP CODON PROTEIN 6"/>
    <property type="match status" value="1"/>
</dbReference>
<dbReference type="SUPFAM" id="SSF103473">
    <property type="entry name" value="MFS general substrate transporter"/>
    <property type="match status" value="1"/>
</dbReference>
<dbReference type="InterPro" id="IPR036259">
    <property type="entry name" value="MFS_trans_sf"/>
</dbReference>
<dbReference type="PROSITE" id="PS50850">
    <property type="entry name" value="MFS"/>
    <property type="match status" value="1"/>
</dbReference>
<dbReference type="FunFam" id="1.20.1250.20:FF:000286">
    <property type="entry name" value="MFS efflux transporter"/>
    <property type="match status" value="1"/>
</dbReference>
<feature type="transmembrane region" description="Helical" evidence="8">
    <location>
        <begin position="86"/>
        <end position="106"/>
    </location>
</feature>
<dbReference type="InterPro" id="IPR051788">
    <property type="entry name" value="MFS_Transporter"/>
</dbReference>
<dbReference type="InterPro" id="IPR011701">
    <property type="entry name" value="MFS"/>
</dbReference>
<feature type="transmembrane region" description="Helical" evidence="8">
    <location>
        <begin position="147"/>
        <end position="164"/>
    </location>
</feature>
<dbReference type="GO" id="GO:0016020">
    <property type="term" value="C:membrane"/>
    <property type="evidence" value="ECO:0007669"/>
    <property type="project" value="TreeGrafter"/>
</dbReference>
<gene>
    <name evidence="10" type="ORF">UCRPC4_g02150</name>
</gene>
<reference evidence="10 11" key="2">
    <citation type="submission" date="2015-05" db="EMBL/GenBank/DDBJ databases">
        <authorList>
            <person name="Morales-Cruz A."/>
            <person name="Amrine K.C."/>
            <person name="Cantu D."/>
        </authorList>
    </citation>
    <scope>NUCLEOTIDE SEQUENCE [LARGE SCALE GENOMIC DNA]</scope>
    <source>
        <strain evidence="10">UCRPC4</strain>
    </source>
</reference>
<feature type="transmembrane region" description="Helical" evidence="8">
    <location>
        <begin position="237"/>
        <end position="257"/>
    </location>
</feature>
<keyword evidence="4 8" id="KW-0812">Transmembrane</keyword>
<feature type="compositionally biased region" description="Low complexity" evidence="7">
    <location>
        <begin position="272"/>
        <end position="281"/>
    </location>
</feature>
<dbReference type="InterPro" id="IPR020846">
    <property type="entry name" value="MFS_dom"/>
</dbReference>
<feature type="transmembrane region" description="Helical" evidence="8">
    <location>
        <begin position="371"/>
        <end position="391"/>
    </location>
</feature>
<keyword evidence="11" id="KW-1185">Reference proteome</keyword>
<evidence type="ECO:0000256" key="4">
    <source>
        <dbReference type="ARBA" id="ARBA00022692"/>
    </source>
</evidence>
<sequence length="513" mass="55592">MGGIEVKSIFVDGSVARTPSQMDEKSEPLQRCQNGRKSNTGDEETESPDRPSEQSNGTLPPPTTAVPILQRWNNPRINMWRCFATFYSFIILGTNDSAYGALIPYLETYYDVNYTVISLVFLSPMGGYIVSALLLNKLHMRFGQRGIAFAGSLAHLIAYTAISLHPPYPVLIVSFIVAGYGNGVFDGAWNAWIGDMANCNEVLGILHAFYGVGGVLAPFVATTVITKSNWAWYEFYYIMIGAAVLEIILLVTTFWTATGEIYRNQHSQSHISANTSSIPSPNTTPPASPPTTGAPESKLSSIPLPHFLQPLVSPSPSSPLLLALRSRITWLAALYLLIYVGIEVSTGGWTVTFMLRIRHASSFPAGMTSTGFWLGVTIGRLILGFVTSRIFPTEKHAIATYTVFTIALVLVYWLIPHFIVSAVAVSLVGFFIGPMFPAAVVVATKLLPKHLHVGAIGFAAAMGASGACALPFAVGAVAQKAGVWVLMPIVLGMLVLDLGVWLLIPRLPKRRLE</sequence>
<dbReference type="Pfam" id="PF07690">
    <property type="entry name" value="MFS_1"/>
    <property type="match status" value="1"/>
</dbReference>
<keyword evidence="5 8" id="KW-1133">Transmembrane helix</keyword>
<comment type="subcellular location">
    <subcellularLocation>
        <location evidence="1">Endomembrane system</location>
        <topology evidence="1">Multi-pass membrane protein</topology>
    </subcellularLocation>
</comment>
<evidence type="ECO:0000256" key="7">
    <source>
        <dbReference type="SAM" id="MobiDB-lite"/>
    </source>
</evidence>
<dbReference type="GO" id="GO:0012505">
    <property type="term" value="C:endomembrane system"/>
    <property type="evidence" value="ECO:0007669"/>
    <property type="project" value="UniProtKB-SubCell"/>
</dbReference>
<dbReference type="AlphaFoldDB" id="A0A0G2H8R1"/>
<evidence type="ECO:0000259" key="9">
    <source>
        <dbReference type="PROSITE" id="PS50850"/>
    </source>
</evidence>
<feature type="transmembrane region" description="Helical" evidence="8">
    <location>
        <begin position="170"/>
        <end position="193"/>
    </location>
</feature>
<evidence type="ECO:0000313" key="11">
    <source>
        <dbReference type="Proteomes" id="UP000053317"/>
    </source>
</evidence>
<feature type="transmembrane region" description="Helical" evidence="8">
    <location>
        <begin position="112"/>
        <end position="135"/>
    </location>
</feature>
<feature type="transmembrane region" description="Helical" evidence="8">
    <location>
        <begin position="455"/>
        <end position="477"/>
    </location>
</feature>
<evidence type="ECO:0000256" key="3">
    <source>
        <dbReference type="ARBA" id="ARBA00022448"/>
    </source>
</evidence>
<feature type="region of interest" description="Disordered" evidence="7">
    <location>
        <begin position="15"/>
        <end position="66"/>
    </location>
</feature>
<dbReference type="GO" id="GO:0022857">
    <property type="term" value="F:transmembrane transporter activity"/>
    <property type="evidence" value="ECO:0007669"/>
    <property type="project" value="InterPro"/>
</dbReference>
<evidence type="ECO:0000256" key="6">
    <source>
        <dbReference type="ARBA" id="ARBA00023136"/>
    </source>
</evidence>
<proteinExistence type="inferred from homology"/>
<feature type="domain" description="Major facilitator superfamily (MFS) profile" evidence="9">
    <location>
        <begin position="81"/>
        <end position="508"/>
    </location>
</feature>
<evidence type="ECO:0000256" key="1">
    <source>
        <dbReference type="ARBA" id="ARBA00004127"/>
    </source>
</evidence>
<feature type="transmembrane region" description="Helical" evidence="8">
    <location>
        <begin position="205"/>
        <end position="225"/>
    </location>
</feature>
<feature type="transmembrane region" description="Helical" evidence="8">
    <location>
        <begin position="483"/>
        <end position="504"/>
    </location>
</feature>
<feature type="transmembrane region" description="Helical" evidence="8">
    <location>
        <begin position="328"/>
        <end position="351"/>
    </location>
</feature>
<keyword evidence="6 8" id="KW-0472">Membrane</keyword>
<keyword evidence="3" id="KW-0813">Transport</keyword>
<comment type="caution">
    <text evidence="10">The sequence shown here is derived from an EMBL/GenBank/DDBJ whole genome shotgun (WGS) entry which is preliminary data.</text>
</comment>
<evidence type="ECO:0000256" key="2">
    <source>
        <dbReference type="ARBA" id="ARBA00008335"/>
    </source>
</evidence>
<feature type="transmembrane region" description="Helical" evidence="8">
    <location>
        <begin position="421"/>
        <end position="443"/>
    </location>
</feature>